<name>A0A7S9LQ86_9RHOB</name>
<dbReference type="EMBL" id="CP064942">
    <property type="protein sequence ID" value="QPH53111.1"/>
    <property type="molecule type" value="Genomic_DNA"/>
</dbReference>
<dbReference type="Proteomes" id="UP000594800">
    <property type="component" value="Chromosome"/>
</dbReference>
<evidence type="ECO:0000313" key="2">
    <source>
        <dbReference type="Proteomes" id="UP000594800"/>
    </source>
</evidence>
<gene>
    <name evidence="1" type="ORF">I0K15_15075</name>
</gene>
<protein>
    <recommendedName>
        <fullName evidence="3">Flagellin</fullName>
    </recommendedName>
</protein>
<accession>A0A7S9LQ86</accession>
<organism evidence="1 2">
    <name type="scientific">Pontivivens ytuae</name>
    <dbReference type="NCBI Taxonomy" id="2789856"/>
    <lineage>
        <taxon>Bacteria</taxon>
        <taxon>Pseudomonadati</taxon>
        <taxon>Pseudomonadota</taxon>
        <taxon>Alphaproteobacteria</taxon>
        <taxon>Rhodobacterales</taxon>
        <taxon>Paracoccaceae</taxon>
        <taxon>Pontivivens</taxon>
    </lineage>
</organism>
<keyword evidence="2" id="KW-1185">Reference proteome</keyword>
<proteinExistence type="predicted"/>
<dbReference type="KEGG" id="poz:I0K15_15075"/>
<sequence length="330" mass="34528">MTVTPRSDLADLLTLRSGTGRVQSQIIQTQKELLSNRSAKPYGLGGAAAERLHGIESRLARLEADDRVLTLAAGRWSAQTEAIAEMRQALGTVAIDLAGARDLGQSDLTESALIDARDGLDRTLAALSTRYADRAVFSGAQTDRAPLPDAATLLADATASIGAAADPSAELEAYFGPGGRLETTLWAGAPAASLNLASGEPLPSDPTALDPAITELLKGYVGTLLAADTTLPVDAAERSELADAGLDALSQSSDALVALEARVGRSAETGERLQARGAARQTSLVLERDALGGVDPYEAASRLQAYQDQLDTLFVLTRRMSELSLTRYLG</sequence>
<evidence type="ECO:0008006" key="3">
    <source>
        <dbReference type="Google" id="ProtNLM"/>
    </source>
</evidence>
<reference evidence="1 2" key="1">
    <citation type="submission" date="2020-11" db="EMBL/GenBank/DDBJ databases">
        <title>Description of Pontivivens ytuae sp. nov. isolated from deep sea sediment of Mariana Trench.</title>
        <authorList>
            <person name="Wang Z."/>
            <person name="Sun Q.-L."/>
            <person name="Xu X.-D."/>
            <person name="Tang Y.-Z."/>
            <person name="Zhang J."/>
        </authorList>
    </citation>
    <scope>NUCLEOTIDE SEQUENCE [LARGE SCALE GENOMIC DNA]</scope>
    <source>
        <strain evidence="1 2">MT2928</strain>
    </source>
</reference>
<dbReference type="SUPFAM" id="SSF64518">
    <property type="entry name" value="Phase 1 flagellin"/>
    <property type="match status" value="1"/>
</dbReference>
<evidence type="ECO:0000313" key="1">
    <source>
        <dbReference type="EMBL" id="QPH53111.1"/>
    </source>
</evidence>
<dbReference type="AlphaFoldDB" id="A0A7S9LQ86"/>
<dbReference type="RefSeq" id="WP_196102322.1">
    <property type="nucleotide sequence ID" value="NZ_CP064942.1"/>
</dbReference>